<sequence>MVYYIDRFIQEAPERLTKESLGMFGRKWFNHEEASELRDGLRALLFDLFQSAQEDDGPSQPESCSGDHSEDEDEDVDTPMATTLESSDG</sequence>
<keyword evidence="1" id="KW-0378">Hydrolase</keyword>
<evidence type="ECO:0000313" key="3">
    <source>
        <dbReference type="EMBL" id="JAE04272.1"/>
    </source>
</evidence>
<evidence type="ECO:0000256" key="1">
    <source>
        <dbReference type="ARBA" id="ARBA00022807"/>
    </source>
</evidence>
<keyword evidence="1" id="KW-0788">Thiol protease</keyword>
<reference evidence="3" key="1">
    <citation type="submission" date="2014-09" db="EMBL/GenBank/DDBJ databases">
        <authorList>
            <person name="Magalhaes I.L.F."/>
            <person name="Oliveira U."/>
            <person name="Santos F.R."/>
            <person name="Vidigal T.H.D.A."/>
            <person name="Brescovit A.D."/>
            <person name="Santos A.J."/>
        </authorList>
    </citation>
    <scope>NUCLEOTIDE SEQUENCE</scope>
    <source>
        <tissue evidence="3">Shoot tissue taken approximately 20 cm above the soil surface</tissue>
    </source>
</reference>
<dbReference type="Gene3D" id="1.10.418.20">
    <property type="match status" value="1"/>
</dbReference>
<organism evidence="3">
    <name type="scientific">Arundo donax</name>
    <name type="common">Giant reed</name>
    <name type="synonym">Donax arundinaceus</name>
    <dbReference type="NCBI Taxonomy" id="35708"/>
    <lineage>
        <taxon>Eukaryota</taxon>
        <taxon>Viridiplantae</taxon>
        <taxon>Streptophyta</taxon>
        <taxon>Embryophyta</taxon>
        <taxon>Tracheophyta</taxon>
        <taxon>Spermatophyta</taxon>
        <taxon>Magnoliopsida</taxon>
        <taxon>Liliopsida</taxon>
        <taxon>Poales</taxon>
        <taxon>Poaceae</taxon>
        <taxon>PACMAD clade</taxon>
        <taxon>Arundinoideae</taxon>
        <taxon>Arundineae</taxon>
        <taxon>Arundo</taxon>
    </lineage>
</organism>
<feature type="compositionally biased region" description="Polar residues" evidence="2">
    <location>
        <begin position="80"/>
        <end position="89"/>
    </location>
</feature>
<feature type="region of interest" description="Disordered" evidence="2">
    <location>
        <begin position="51"/>
        <end position="89"/>
    </location>
</feature>
<evidence type="ECO:0000256" key="2">
    <source>
        <dbReference type="SAM" id="MobiDB-lite"/>
    </source>
</evidence>
<dbReference type="GO" id="GO:0008234">
    <property type="term" value="F:cysteine-type peptidase activity"/>
    <property type="evidence" value="ECO:0007669"/>
    <property type="project" value="UniProtKB-KW"/>
</dbReference>
<dbReference type="PANTHER" id="PTHR46915:SF14">
    <property type="entry name" value="UBIQUITIN-LIKE-SPECIFIC PROTEASE 1D"/>
    <property type="match status" value="1"/>
</dbReference>
<name>A0A0A9EVZ5_ARUDO</name>
<reference evidence="3" key="2">
    <citation type="journal article" date="2015" name="Data Brief">
        <title>Shoot transcriptome of the giant reed, Arundo donax.</title>
        <authorList>
            <person name="Barrero R.A."/>
            <person name="Guerrero F.D."/>
            <person name="Moolhuijzen P."/>
            <person name="Goolsby J.A."/>
            <person name="Tidwell J."/>
            <person name="Bellgard S.E."/>
            <person name="Bellgard M.I."/>
        </authorList>
    </citation>
    <scope>NUCLEOTIDE SEQUENCE</scope>
    <source>
        <tissue evidence="3">Shoot tissue taken approximately 20 cm above the soil surface</tissue>
    </source>
</reference>
<dbReference type="PANTHER" id="PTHR46915">
    <property type="entry name" value="UBIQUITIN-LIKE PROTEASE 4-RELATED"/>
    <property type="match status" value="1"/>
</dbReference>
<proteinExistence type="predicted"/>
<protein>
    <submittedName>
        <fullName evidence="3">Uncharacterized protein</fullName>
    </submittedName>
</protein>
<accession>A0A0A9EVZ5</accession>
<keyword evidence="1" id="KW-0645">Protease</keyword>
<dbReference type="AlphaFoldDB" id="A0A0A9EVZ5"/>
<dbReference type="EMBL" id="GBRH01193624">
    <property type="protein sequence ID" value="JAE04272.1"/>
    <property type="molecule type" value="Transcribed_RNA"/>
</dbReference>